<reference evidence="9 10" key="1">
    <citation type="journal article" date="2014" name="Genome Announc.">
        <title>Draft genome sequences of eight enterohepatic helicobacter species isolated from both laboratory and wild rodents.</title>
        <authorList>
            <person name="Sheh A."/>
            <person name="Shen Z."/>
            <person name="Fox J.G."/>
        </authorList>
    </citation>
    <scope>NUCLEOTIDE SEQUENCE [LARGE SCALE GENOMIC DNA]</scope>
    <source>
        <strain evidence="9 10">MIT 97-6194</strain>
    </source>
</reference>
<evidence type="ECO:0000313" key="11">
    <source>
        <dbReference type="Proteomes" id="UP000477070"/>
    </source>
</evidence>
<dbReference type="PANTHER" id="PTHR33692">
    <property type="entry name" value="RIBOSOME MATURATION FACTOR RIMM"/>
    <property type="match status" value="1"/>
</dbReference>
<dbReference type="InterPro" id="IPR056792">
    <property type="entry name" value="PRC_RimM"/>
</dbReference>
<comment type="caution">
    <text evidence="9">The sequence shown here is derived from an EMBL/GenBank/DDBJ whole genome shotgun (WGS) entry which is preliminary data.</text>
</comment>
<gene>
    <name evidence="5 9" type="primary">rimM</name>
    <name evidence="8" type="ORF">DCO61_12385</name>
    <name evidence="9" type="ORF">LS64_005040</name>
</gene>
<name>A0A347VP11_9HELI</name>
<evidence type="ECO:0000256" key="4">
    <source>
        <dbReference type="ARBA" id="ARBA00023186"/>
    </source>
</evidence>
<dbReference type="GO" id="GO:0006364">
    <property type="term" value="P:rRNA processing"/>
    <property type="evidence" value="ECO:0007669"/>
    <property type="project" value="UniProtKB-UniRule"/>
</dbReference>
<evidence type="ECO:0000313" key="8">
    <source>
        <dbReference type="EMBL" id="MWV70756.1"/>
    </source>
</evidence>
<keyword evidence="1 5" id="KW-0963">Cytoplasm</keyword>
<dbReference type="RefSeq" id="WP_034572062.1">
    <property type="nucleotide sequence ID" value="NZ_JRMP02000006.1"/>
</dbReference>
<dbReference type="NCBIfam" id="TIGR02273">
    <property type="entry name" value="16S_RimM"/>
    <property type="match status" value="1"/>
</dbReference>
<dbReference type="EMBL" id="JRMP02000006">
    <property type="protein sequence ID" value="TLD94536.1"/>
    <property type="molecule type" value="Genomic_DNA"/>
</dbReference>
<comment type="domain">
    <text evidence="5">The PRC barrel domain binds ribosomal protein uS19.</text>
</comment>
<dbReference type="AlphaFoldDB" id="A0A347VP11"/>
<accession>A0A347VP11</accession>
<dbReference type="InterPro" id="IPR036976">
    <property type="entry name" value="RimM_N_sf"/>
</dbReference>
<reference evidence="9" key="3">
    <citation type="submission" date="2018-04" db="EMBL/GenBank/DDBJ databases">
        <authorList>
            <person name="Sheh A."/>
            <person name="Shen Z."/>
            <person name="Mannion A.J."/>
            <person name="Fox J.G."/>
        </authorList>
    </citation>
    <scope>NUCLEOTIDE SEQUENCE</scope>
    <source>
        <strain evidence="9">MIT 97-6194</strain>
    </source>
</reference>
<dbReference type="GO" id="GO:0043022">
    <property type="term" value="F:ribosome binding"/>
    <property type="evidence" value="ECO:0007669"/>
    <property type="project" value="InterPro"/>
</dbReference>
<dbReference type="GO" id="GO:0005737">
    <property type="term" value="C:cytoplasm"/>
    <property type="evidence" value="ECO:0007669"/>
    <property type="project" value="UniProtKB-SubCell"/>
</dbReference>
<evidence type="ECO:0000256" key="2">
    <source>
        <dbReference type="ARBA" id="ARBA00022517"/>
    </source>
</evidence>
<dbReference type="GO" id="GO:0005840">
    <property type="term" value="C:ribosome"/>
    <property type="evidence" value="ECO:0007669"/>
    <property type="project" value="InterPro"/>
</dbReference>
<evidence type="ECO:0000256" key="5">
    <source>
        <dbReference type="HAMAP-Rule" id="MF_00014"/>
    </source>
</evidence>
<comment type="similarity">
    <text evidence="5">Belongs to the RimM family.</text>
</comment>
<reference evidence="9 10" key="2">
    <citation type="journal article" date="2016" name="Infect. Immun.">
        <title>Helicobacter saguini, a Novel Helicobacter Isolated from Cotton-Top Tamarins with Ulcerative Colitis, Has Proinflammatory Properties and Induces Typhlocolitis and Dysplasia in Gnotobiotic IL-10-/- Mice.</title>
        <authorList>
            <person name="Shen Z."/>
            <person name="Mannion A."/>
            <person name="Whary M.T."/>
            <person name="Muthupalani S."/>
            <person name="Sheh A."/>
            <person name="Feng Y."/>
            <person name="Gong G."/>
            <person name="Vandamme P."/>
            <person name="Holcombe H.R."/>
            <person name="Paster B.J."/>
            <person name="Fox J.G."/>
        </authorList>
    </citation>
    <scope>NUCLEOTIDE SEQUENCE [LARGE SCALE GENOMIC DNA]</scope>
    <source>
        <strain evidence="9 10">MIT 97-6194</strain>
    </source>
</reference>
<evidence type="ECO:0000256" key="3">
    <source>
        <dbReference type="ARBA" id="ARBA00022552"/>
    </source>
</evidence>
<dbReference type="GO" id="GO:0042274">
    <property type="term" value="P:ribosomal small subunit biogenesis"/>
    <property type="evidence" value="ECO:0007669"/>
    <property type="project" value="UniProtKB-UniRule"/>
</dbReference>
<dbReference type="Gene3D" id="2.30.30.240">
    <property type="entry name" value="PRC-barrel domain"/>
    <property type="match status" value="1"/>
</dbReference>
<protein>
    <recommendedName>
        <fullName evidence="5">Ribosome maturation factor RimM</fullName>
    </recommendedName>
</protein>
<dbReference type="Proteomes" id="UP000029714">
    <property type="component" value="Unassembled WGS sequence"/>
</dbReference>
<sequence length="243" mass="27957">MNIEAFPRFYDKEKMIAVGSFGKSVGLKGGMKVFLLSDFEEILTKGARFYIELNEIIESAILQSLKFSNDFKIKLQNKEFYNLDSKNLDSKNEDSTNVDSIHADSIHADSKSSKNHNILEKILYLPISVKSFNESNNTIILNEFSSKNDSESLRNVTFFSTMEDTRKNCKLGKNEFFYFDIIGLDVVENGKILGQVQYIEQIANTHYFVLGKDFLIPYIDRYVLSIDVEKKQIQTRDAAFLKM</sequence>
<dbReference type="STRING" id="1548018.LS64_07830"/>
<proteinExistence type="inferred from homology"/>
<evidence type="ECO:0000313" key="9">
    <source>
        <dbReference type="EMBL" id="TLD94536.1"/>
    </source>
</evidence>
<evidence type="ECO:0000256" key="1">
    <source>
        <dbReference type="ARBA" id="ARBA00022490"/>
    </source>
</evidence>
<evidence type="ECO:0000259" key="7">
    <source>
        <dbReference type="Pfam" id="PF24986"/>
    </source>
</evidence>
<organism evidence="9 10">
    <name type="scientific">Helicobacter saguini</name>
    <dbReference type="NCBI Taxonomy" id="1548018"/>
    <lineage>
        <taxon>Bacteria</taxon>
        <taxon>Pseudomonadati</taxon>
        <taxon>Campylobacterota</taxon>
        <taxon>Epsilonproteobacteria</taxon>
        <taxon>Campylobacterales</taxon>
        <taxon>Helicobacteraceae</taxon>
        <taxon>Helicobacter</taxon>
    </lineage>
</organism>
<dbReference type="Pfam" id="PF24986">
    <property type="entry name" value="PRC_RimM"/>
    <property type="match status" value="1"/>
</dbReference>
<dbReference type="OrthoDB" id="9810331at2"/>
<dbReference type="InterPro" id="IPR002676">
    <property type="entry name" value="RimM_N"/>
</dbReference>
<feature type="domain" description="RimM N-terminal" evidence="6">
    <location>
        <begin position="18"/>
        <end position="71"/>
    </location>
</feature>
<dbReference type="Proteomes" id="UP000477070">
    <property type="component" value="Unassembled WGS sequence"/>
</dbReference>
<comment type="subunit">
    <text evidence="5">Binds ribosomal protein uS19.</text>
</comment>
<dbReference type="Pfam" id="PF01782">
    <property type="entry name" value="RimM"/>
    <property type="match status" value="1"/>
</dbReference>
<feature type="domain" description="Ribosome maturation factor RimM PRC barrel" evidence="7">
    <location>
        <begin position="179"/>
        <end position="235"/>
    </location>
</feature>
<keyword evidence="2 5" id="KW-0690">Ribosome biogenesis</keyword>
<evidence type="ECO:0000313" key="10">
    <source>
        <dbReference type="Proteomes" id="UP000029714"/>
    </source>
</evidence>
<dbReference type="EMBL" id="QBIU01000002">
    <property type="protein sequence ID" value="MWV70756.1"/>
    <property type="molecule type" value="Genomic_DNA"/>
</dbReference>
<dbReference type="InterPro" id="IPR011033">
    <property type="entry name" value="PRC_barrel-like_sf"/>
</dbReference>
<evidence type="ECO:0000259" key="6">
    <source>
        <dbReference type="Pfam" id="PF01782"/>
    </source>
</evidence>
<dbReference type="InterPro" id="IPR011961">
    <property type="entry name" value="RimM"/>
</dbReference>
<keyword evidence="3 5" id="KW-0698">rRNA processing</keyword>
<reference evidence="8 11" key="4">
    <citation type="submission" date="2019-12" db="EMBL/GenBank/DDBJ databases">
        <title>Multi-Generational Helicobacter saguini Isolates.</title>
        <authorList>
            <person name="Mannion A."/>
            <person name="Shen Z."/>
            <person name="Fox J.G."/>
        </authorList>
    </citation>
    <scope>NUCLEOTIDE SEQUENCE [LARGE SCALE GENOMIC DNA]</scope>
    <source>
        <strain evidence="8">16-048</strain>
        <strain evidence="11">16-048 (F4)</strain>
    </source>
</reference>
<comment type="function">
    <text evidence="5">An accessory protein needed during the final step in the assembly of 30S ribosomal subunit, possibly for assembly of the head region. Essential for efficient processing of 16S rRNA. May be needed both before and after RbfA during the maturation of 16S rRNA. It has affinity for free ribosomal 30S subunits but not for 70S ribosomes.</text>
</comment>
<comment type="subcellular location">
    <subcellularLocation>
        <location evidence="5">Cytoplasm</location>
    </subcellularLocation>
</comment>
<dbReference type="Gene3D" id="2.40.30.60">
    <property type="entry name" value="RimM"/>
    <property type="match status" value="1"/>
</dbReference>
<dbReference type="SUPFAM" id="SSF50346">
    <property type="entry name" value="PRC-barrel domain"/>
    <property type="match status" value="1"/>
</dbReference>
<keyword evidence="4 5" id="KW-0143">Chaperone</keyword>
<dbReference type="PANTHER" id="PTHR33692:SF1">
    <property type="entry name" value="RIBOSOME MATURATION FACTOR RIMM"/>
    <property type="match status" value="1"/>
</dbReference>
<keyword evidence="10" id="KW-1185">Reference proteome</keyword>
<dbReference type="HAMAP" id="MF_00014">
    <property type="entry name" value="Ribosome_mat_RimM"/>
    <property type="match status" value="1"/>
</dbReference>